<dbReference type="AlphaFoldDB" id="W1PQK8"/>
<accession>W1PQK8</accession>
<reference evidence="2" key="1">
    <citation type="journal article" date="2013" name="Science">
        <title>The Amborella genome and the evolution of flowering plants.</title>
        <authorList>
            <consortium name="Amborella Genome Project"/>
        </authorList>
    </citation>
    <scope>NUCLEOTIDE SEQUENCE [LARGE SCALE GENOMIC DNA]</scope>
</reference>
<sequence>MVGGMADLCEHVGNLEMRLEELTQGGQDGGLGVNLAVLEVRFGAVEERCGVCDARMGELIDDVKAFTKFFTSWLESMKDDLLLIKRALGSISGGLDSRIVRVPEPHVFDGQHNLKVVENFLWDMEQYFEAAHTHEKDRAAVCTMFLAGDAKLWWRMRVVDDSRPKVSSWEDLKKELKE</sequence>
<dbReference type="EMBL" id="KI392979">
    <property type="protein sequence ID" value="ERN09996.1"/>
    <property type="molecule type" value="Genomic_DNA"/>
</dbReference>
<gene>
    <name evidence="1" type="ORF">AMTR_s00013p00226900</name>
</gene>
<organism evidence="1 2">
    <name type="scientific">Amborella trichopoda</name>
    <dbReference type="NCBI Taxonomy" id="13333"/>
    <lineage>
        <taxon>Eukaryota</taxon>
        <taxon>Viridiplantae</taxon>
        <taxon>Streptophyta</taxon>
        <taxon>Embryophyta</taxon>
        <taxon>Tracheophyta</taxon>
        <taxon>Spermatophyta</taxon>
        <taxon>Magnoliopsida</taxon>
        <taxon>Amborellales</taxon>
        <taxon>Amborellaceae</taxon>
        <taxon>Amborella</taxon>
    </lineage>
</organism>
<dbReference type="Proteomes" id="UP000017836">
    <property type="component" value="Unassembled WGS sequence"/>
</dbReference>
<evidence type="ECO:0008006" key="3">
    <source>
        <dbReference type="Google" id="ProtNLM"/>
    </source>
</evidence>
<dbReference type="Gramene" id="ERN09996">
    <property type="protein sequence ID" value="ERN09996"/>
    <property type="gene ID" value="AMTR_s00013p00226900"/>
</dbReference>
<evidence type="ECO:0000313" key="1">
    <source>
        <dbReference type="EMBL" id="ERN09996.1"/>
    </source>
</evidence>
<name>W1PQK8_AMBTC</name>
<proteinExistence type="predicted"/>
<protein>
    <recommendedName>
        <fullName evidence="3">Retrotransposon gag domain-containing protein</fullName>
    </recommendedName>
</protein>
<evidence type="ECO:0000313" key="2">
    <source>
        <dbReference type="Proteomes" id="UP000017836"/>
    </source>
</evidence>
<keyword evidence="2" id="KW-1185">Reference proteome</keyword>
<dbReference type="HOGENOM" id="CLU_1512618_0_0_1"/>